<dbReference type="InterPro" id="IPR004860">
    <property type="entry name" value="LAGLIDADG_dom"/>
</dbReference>
<dbReference type="AlphaFoldDB" id="W1ICQ4"/>
<proteinExistence type="predicted"/>
<dbReference type="GO" id="GO:0004519">
    <property type="term" value="F:endonuclease activity"/>
    <property type="evidence" value="ECO:0007669"/>
    <property type="project" value="InterPro"/>
</dbReference>
<dbReference type="EMBL" id="CBME010002582">
    <property type="protein sequence ID" value="CDL73253.1"/>
    <property type="molecule type" value="Genomic_DNA"/>
</dbReference>
<feature type="non-terminal residue" evidence="2">
    <location>
        <position position="172"/>
    </location>
</feature>
<dbReference type="EMBL" id="HG317485">
    <property type="protein sequence ID" value="CDX48378.1"/>
    <property type="molecule type" value="Genomic_DNA"/>
</dbReference>
<dbReference type="Gene3D" id="3.10.28.10">
    <property type="entry name" value="Homing endonucleases"/>
    <property type="match status" value="1"/>
</dbReference>
<dbReference type="PANTHER" id="PTHR36181:SF4">
    <property type="entry name" value="LAGLIDADG ENDONUCLEASE"/>
    <property type="match status" value="1"/>
</dbReference>
<dbReference type="Pfam" id="PF00961">
    <property type="entry name" value="LAGLIDADG_1"/>
    <property type="match status" value="1"/>
</dbReference>
<feature type="domain" description="Homing endonuclease LAGLIDADG" evidence="1">
    <location>
        <begin position="98"/>
        <end position="168"/>
    </location>
</feature>
<dbReference type="InterPro" id="IPR027434">
    <property type="entry name" value="Homing_endonucl"/>
</dbReference>
<dbReference type="GO" id="GO:0005739">
    <property type="term" value="C:mitochondrion"/>
    <property type="evidence" value="ECO:0007669"/>
    <property type="project" value="UniProtKB-ARBA"/>
</dbReference>
<dbReference type="SUPFAM" id="SSF55608">
    <property type="entry name" value="Homing endonucleases"/>
    <property type="match status" value="1"/>
</dbReference>
<name>W1ICQ4_FUSPS</name>
<dbReference type="InterPro" id="IPR051289">
    <property type="entry name" value="LAGLIDADG_Endonuclease"/>
</dbReference>
<evidence type="ECO:0000259" key="1">
    <source>
        <dbReference type="Pfam" id="PF00961"/>
    </source>
</evidence>
<reference evidence="2" key="1">
    <citation type="submission" date="2013-05" db="EMBL/GenBank/DDBJ databases">
        <title>Draft genome sequences of six wheat associated Fusarium spp. isolates.</title>
        <authorList>
            <person name="Moolhuijzen P.M."/>
            <person name="Manners J.M."/>
            <person name="Wilcox S."/>
            <person name="Bellgard M.I."/>
            <person name="Gardiner D.M."/>
        </authorList>
    </citation>
    <scope>NUCLEOTIDE SEQUENCE</scope>
    <source>
        <strain evidence="2">CS3487</strain>
    </source>
</reference>
<protein>
    <submittedName>
        <fullName evidence="2">Putative maturase n1 TaxCryphonectria parasitica RepIDO20960_CRYPA</fullName>
    </submittedName>
</protein>
<organism evidence="2">
    <name type="scientific">Fusarium pseudograminearum CS3487</name>
    <dbReference type="NCBI Taxonomy" id="1318458"/>
    <lineage>
        <taxon>Eukaryota</taxon>
        <taxon>Fungi</taxon>
        <taxon>Dikarya</taxon>
        <taxon>Ascomycota</taxon>
        <taxon>Pezizomycotina</taxon>
        <taxon>Sordariomycetes</taxon>
        <taxon>Hypocreomycetidae</taxon>
        <taxon>Hypocreales</taxon>
        <taxon>Nectriaceae</taxon>
        <taxon>Fusarium</taxon>
    </lineage>
</organism>
<evidence type="ECO:0000313" key="2">
    <source>
        <dbReference type="EMBL" id="CDL73253.1"/>
    </source>
</evidence>
<dbReference type="PANTHER" id="PTHR36181">
    <property type="entry name" value="INTRON-ENCODED ENDONUCLEASE AI3-RELATED"/>
    <property type="match status" value="1"/>
</dbReference>
<sequence length="172" mass="19371">MSGWTNYSGIVISQKIIERAMGYRGSKSDSLISVKEQRVDGSYIGVLNNPMLRYTLTGSERNYQVKILSNQINQIRTYSANNLSQKSMLNGSINPWFLTGFSDAESSFSILIQRNKNYATNYRVKAIFAVGLHTKDAAILEAIKSFWGVGSIHKHGEHSIQYRVESIKDLQV</sequence>
<accession>W1ICQ4</accession>
<gene>
    <name evidence="2" type="ORF">BN848_0128150</name>
</gene>